<evidence type="ECO:0000256" key="1">
    <source>
        <dbReference type="SAM" id="MobiDB-lite"/>
    </source>
</evidence>
<feature type="region of interest" description="Disordered" evidence="1">
    <location>
        <begin position="39"/>
        <end position="89"/>
    </location>
</feature>
<proteinExistence type="predicted"/>
<reference evidence="3" key="1">
    <citation type="journal article" date="2019" name="Int. J. Syst. Evol. Microbiol.">
        <title>The Global Catalogue of Microorganisms (GCM) 10K type strain sequencing project: providing services to taxonomists for standard genome sequencing and annotation.</title>
        <authorList>
            <consortium name="The Broad Institute Genomics Platform"/>
            <consortium name="The Broad Institute Genome Sequencing Center for Infectious Disease"/>
            <person name="Wu L."/>
            <person name="Ma J."/>
        </authorList>
    </citation>
    <scope>NUCLEOTIDE SEQUENCE [LARGE SCALE GENOMIC DNA]</scope>
    <source>
        <strain evidence="3">CGMCC 4.7275</strain>
    </source>
</reference>
<name>A0ABQ2DXX9_9ACTN</name>
<evidence type="ECO:0000313" key="3">
    <source>
        <dbReference type="Proteomes" id="UP000660265"/>
    </source>
</evidence>
<keyword evidence="3" id="KW-1185">Reference proteome</keyword>
<organism evidence="2 3">
    <name type="scientific">Streptomyces camponoticapitis</name>
    <dbReference type="NCBI Taxonomy" id="1616125"/>
    <lineage>
        <taxon>Bacteria</taxon>
        <taxon>Bacillati</taxon>
        <taxon>Actinomycetota</taxon>
        <taxon>Actinomycetes</taxon>
        <taxon>Kitasatosporales</taxon>
        <taxon>Streptomycetaceae</taxon>
        <taxon>Streptomyces</taxon>
    </lineage>
</organism>
<evidence type="ECO:0000313" key="2">
    <source>
        <dbReference type="EMBL" id="GGJ77965.1"/>
    </source>
</evidence>
<gene>
    <name evidence="2" type="ORF">GCM10011583_06740</name>
</gene>
<comment type="caution">
    <text evidence="2">The sequence shown here is derived from an EMBL/GenBank/DDBJ whole genome shotgun (WGS) entry which is preliminary data.</text>
</comment>
<dbReference type="Proteomes" id="UP000660265">
    <property type="component" value="Unassembled WGS sequence"/>
</dbReference>
<accession>A0ABQ2DXX9</accession>
<protein>
    <submittedName>
        <fullName evidence="2">Uncharacterized protein</fullName>
    </submittedName>
</protein>
<feature type="compositionally biased region" description="Low complexity" evidence="1">
    <location>
        <begin position="39"/>
        <end position="53"/>
    </location>
</feature>
<sequence>MARTACPPVGFREIPEPYVTEIAPRALASSYVRTCDGLLPPVSPQSQHLPQPSHQHRCSPAEPPQRRRRNPSARPDNPTGGQERVPGVR</sequence>
<dbReference type="EMBL" id="BMMV01000002">
    <property type="protein sequence ID" value="GGJ77965.1"/>
    <property type="molecule type" value="Genomic_DNA"/>
</dbReference>